<dbReference type="Proteomes" id="UP001189624">
    <property type="component" value="Chromosome 6"/>
</dbReference>
<dbReference type="SMART" id="SM00504">
    <property type="entry name" value="Ubox"/>
    <property type="match status" value="1"/>
</dbReference>
<dbReference type="InterPro" id="IPR003613">
    <property type="entry name" value="Ubox_domain"/>
</dbReference>
<evidence type="ECO:0000256" key="2">
    <source>
        <dbReference type="ARBA" id="ARBA00004906"/>
    </source>
</evidence>
<dbReference type="Gene3D" id="3.30.40.10">
    <property type="entry name" value="Zinc/RING finger domain, C3HC4 (zinc finger)"/>
    <property type="match status" value="1"/>
</dbReference>
<evidence type="ECO:0000313" key="8">
    <source>
        <dbReference type="Proteomes" id="UP001189624"/>
    </source>
</evidence>
<accession>A0AA86SHU2</accession>
<dbReference type="Gene3D" id="1.25.10.10">
    <property type="entry name" value="Leucine-rich Repeat Variant"/>
    <property type="match status" value="2"/>
</dbReference>
<reference evidence="7" key="1">
    <citation type="submission" date="2023-10" db="EMBL/GenBank/DDBJ databases">
        <authorList>
            <person name="Domelevo Entfellner J.-B."/>
        </authorList>
    </citation>
    <scope>NUCLEOTIDE SEQUENCE</scope>
</reference>
<comment type="catalytic activity">
    <reaction evidence="1">
        <text>S-ubiquitinyl-[E2 ubiquitin-conjugating enzyme]-L-cysteine + [acceptor protein]-L-lysine = [E2 ubiquitin-conjugating enzyme]-L-cysteine + N(6)-ubiquitinyl-[acceptor protein]-L-lysine.</text>
        <dbReference type="EC" id="2.3.2.27"/>
    </reaction>
</comment>
<gene>
    <name evidence="7" type="ORF">AYBTSS11_LOCUS18167</name>
</gene>
<dbReference type="CDD" id="cd16664">
    <property type="entry name" value="RING-Ubox_PUB"/>
    <property type="match status" value="1"/>
</dbReference>
<dbReference type="SMART" id="SM00185">
    <property type="entry name" value="ARM"/>
    <property type="match status" value="6"/>
</dbReference>
<dbReference type="PANTHER" id="PTHR45958">
    <property type="entry name" value="RING-TYPE E3 UBIQUITIN TRANSFERASE"/>
    <property type="match status" value="1"/>
</dbReference>
<keyword evidence="4" id="KW-0808">Transferase</keyword>
<dbReference type="SUPFAM" id="SSF57850">
    <property type="entry name" value="RING/U-box"/>
    <property type="match status" value="1"/>
</dbReference>
<evidence type="ECO:0000256" key="4">
    <source>
        <dbReference type="ARBA" id="ARBA00022679"/>
    </source>
</evidence>
<dbReference type="InterPro" id="IPR052608">
    <property type="entry name" value="U-box_domain_protein"/>
</dbReference>
<dbReference type="AlphaFoldDB" id="A0AA86SHU2"/>
<dbReference type="SUPFAM" id="SSF48371">
    <property type="entry name" value="ARM repeat"/>
    <property type="match status" value="2"/>
</dbReference>
<dbReference type="PANTHER" id="PTHR45958:SF14">
    <property type="entry name" value="RING-TYPE E3 UBIQUITIN TRANSFERASE"/>
    <property type="match status" value="1"/>
</dbReference>
<evidence type="ECO:0000256" key="5">
    <source>
        <dbReference type="ARBA" id="ARBA00022737"/>
    </source>
</evidence>
<keyword evidence="8" id="KW-1185">Reference proteome</keyword>
<dbReference type="InterPro" id="IPR016024">
    <property type="entry name" value="ARM-type_fold"/>
</dbReference>
<sequence length="1041" mass="115163">MSIHYSAPPPPTLQSIRCSLSHISSPPPDHRPFDTPHRFAAFAHRLSHLLLLLLPHQHSPPVHTSLKGLAAELSKAAETLSVYNNGSKILVLLDCKSLCSALHERVVAIAAWLALLASALPTAASGVDDDDDLRKKVSDLARDMKLAQFIVSDSEKKVWCTLQKEGDGRESSKAVQSGIVMDLARALGFDPSDRDEFCNQVRLFKDDPFRSHSVPERRVLVSLERILSNWSVEPVSVTSHWDFEDADAPVFPFKSFLCPLTKEVMRDPVVVLESSQAYERTAIEYWFERCIQDGRDPTCPVTGTVLKSLELKPNIGLAGAIDEWVGRVVDYQIKSAVQYLSEEPLSVDHVEHALDHVYKVSEEHPARIYIIRNAGVVILIVNVLSNNSKTIGSRLRSKALTTLLSMAKDDESRKIMLERGITRLAVHSLIGSSEKEREYATKLLLEFCNDEDCCARIASEKGALVLLSSIAGNLEYPSLSNLAEEVLRQMERVDDNVQCLAAAGRFGPLISRLHNGSVGVKIEMASLVGRMTLTNSCKEQIARQGARAFVELLPYQEGTRPSLQALYNLSGLDGNATILIESSVLPSLTEVLFDRQDPSHELKSLAASTIANIVSKPGHWELASADKKGNPMQSEIIVLRLLGLLNCLPSQCQVVVLRILCGIISSPQASELVASHITSKGGFRTVIPFLEHPEVEHRVFAFKLTRLLSEWFSQYIANELRLQNKLTILKEKLLNNQSTSDERSDAAQILANVSLSESEMQTLLGGNFVEWTAVTLKNQLRASNARSSHSAAGMQEGLIGLLLHFTRNPDQETLTIIRGNHLMDIFCEQLDYTSKPKVKQLAAIGLKNLSEFGYSDTTRDSKLPSSGGFCSSLVFVCGRSPSQSSTCPIHNRPCNEDSQFCLLKSNCIKLLVDVLNDSDTDVQLAAVDALSTLVLDHKSSSFKRVVDELEHLGAVDALMTLFTEVRSEELREKTIWMIEKILRVENISSRYALNHSLVRTLVEAFKHGNTNTRKHAQDALTLLKQLSGVSGKTSSQTRARR</sequence>
<dbReference type="GO" id="GO:0061630">
    <property type="term" value="F:ubiquitin protein ligase activity"/>
    <property type="evidence" value="ECO:0007669"/>
    <property type="project" value="UniProtKB-EC"/>
</dbReference>
<protein>
    <recommendedName>
        <fullName evidence="3">RING-type E3 ubiquitin transferase</fullName>
        <ecNumber evidence="3">2.3.2.27</ecNumber>
    </recommendedName>
</protein>
<name>A0AA86SHU2_9FABA</name>
<evidence type="ECO:0000256" key="1">
    <source>
        <dbReference type="ARBA" id="ARBA00000900"/>
    </source>
</evidence>
<dbReference type="EC" id="2.3.2.27" evidence="3"/>
<evidence type="ECO:0000256" key="3">
    <source>
        <dbReference type="ARBA" id="ARBA00012483"/>
    </source>
</evidence>
<dbReference type="EMBL" id="OY731403">
    <property type="protein sequence ID" value="CAJ1960391.1"/>
    <property type="molecule type" value="Genomic_DNA"/>
</dbReference>
<dbReference type="InterPro" id="IPR011989">
    <property type="entry name" value="ARM-like"/>
</dbReference>
<dbReference type="GO" id="GO:0016567">
    <property type="term" value="P:protein ubiquitination"/>
    <property type="evidence" value="ECO:0007669"/>
    <property type="project" value="InterPro"/>
</dbReference>
<dbReference type="InterPro" id="IPR013083">
    <property type="entry name" value="Znf_RING/FYVE/PHD"/>
</dbReference>
<organism evidence="7 8">
    <name type="scientific">Sphenostylis stenocarpa</name>
    <dbReference type="NCBI Taxonomy" id="92480"/>
    <lineage>
        <taxon>Eukaryota</taxon>
        <taxon>Viridiplantae</taxon>
        <taxon>Streptophyta</taxon>
        <taxon>Embryophyta</taxon>
        <taxon>Tracheophyta</taxon>
        <taxon>Spermatophyta</taxon>
        <taxon>Magnoliopsida</taxon>
        <taxon>eudicotyledons</taxon>
        <taxon>Gunneridae</taxon>
        <taxon>Pentapetalae</taxon>
        <taxon>rosids</taxon>
        <taxon>fabids</taxon>
        <taxon>Fabales</taxon>
        <taxon>Fabaceae</taxon>
        <taxon>Papilionoideae</taxon>
        <taxon>50 kb inversion clade</taxon>
        <taxon>NPAAA clade</taxon>
        <taxon>indigoferoid/millettioid clade</taxon>
        <taxon>Phaseoleae</taxon>
        <taxon>Sphenostylis</taxon>
    </lineage>
</organism>
<comment type="pathway">
    <text evidence="2">Protein modification; protein ubiquitination.</text>
</comment>
<dbReference type="Pfam" id="PF00514">
    <property type="entry name" value="Arm"/>
    <property type="match status" value="1"/>
</dbReference>
<proteinExistence type="predicted"/>
<evidence type="ECO:0000313" key="7">
    <source>
        <dbReference type="EMBL" id="CAJ1960391.1"/>
    </source>
</evidence>
<feature type="domain" description="U-box" evidence="6">
    <location>
        <begin position="251"/>
        <end position="331"/>
    </location>
</feature>
<dbReference type="Pfam" id="PF04564">
    <property type="entry name" value="U-box"/>
    <property type="match status" value="1"/>
</dbReference>
<evidence type="ECO:0000259" key="6">
    <source>
        <dbReference type="PROSITE" id="PS51698"/>
    </source>
</evidence>
<dbReference type="InterPro" id="IPR045210">
    <property type="entry name" value="RING-Ubox_PUB"/>
</dbReference>
<dbReference type="PROSITE" id="PS51698">
    <property type="entry name" value="U_BOX"/>
    <property type="match status" value="1"/>
</dbReference>
<keyword evidence="5" id="KW-0677">Repeat</keyword>
<dbReference type="InterPro" id="IPR000225">
    <property type="entry name" value="Armadillo"/>
</dbReference>
<dbReference type="Gramene" id="rna-AYBTSS11_LOCUS18167">
    <property type="protein sequence ID" value="CAJ1960391.1"/>
    <property type="gene ID" value="gene-AYBTSS11_LOCUS18167"/>
</dbReference>